<accession>A0A9Q3IGF5</accession>
<gene>
    <name evidence="2" type="ORF">O181_077534</name>
</gene>
<name>A0A9Q3IGF5_9BASI</name>
<organism evidence="2 3">
    <name type="scientific">Austropuccinia psidii MF-1</name>
    <dbReference type="NCBI Taxonomy" id="1389203"/>
    <lineage>
        <taxon>Eukaryota</taxon>
        <taxon>Fungi</taxon>
        <taxon>Dikarya</taxon>
        <taxon>Basidiomycota</taxon>
        <taxon>Pucciniomycotina</taxon>
        <taxon>Pucciniomycetes</taxon>
        <taxon>Pucciniales</taxon>
        <taxon>Sphaerophragmiaceae</taxon>
        <taxon>Austropuccinia</taxon>
    </lineage>
</organism>
<feature type="non-terminal residue" evidence="2">
    <location>
        <position position="84"/>
    </location>
</feature>
<evidence type="ECO:0000313" key="3">
    <source>
        <dbReference type="Proteomes" id="UP000765509"/>
    </source>
</evidence>
<feature type="compositionally biased region" description="Polar residues" evidence="1">
    <location>
        <begin position="18"/>
        <end position="28"/>
    </location>
</feature>
<reference evidence="2" key="1">
    <citation type="submission" date="2021-03" db="EMBL/GenBank/DDBJ databases">
        <title>Draft genome sequence of rust myrtle Austropuccinia psidii MF-1, a brazilian biotype.</title>
        <authorList>
            <person name="Quecine M.C."/>
            <person name="Pachon D.M.R."/>
            <person name="Bonatelli M.L."/>
            <person name="Correr F.H."/>
            <person name="Franceschini L.M."/>
            <person name="Leite T.F."/>
            <person name="Margarido G.R.A."/>
            <person name="Almeida C.A."/>
            <person name="Ferrarezi J.A."/>
            <person name="Labate C.A."/>
        </authorList>
    </citation>
    <scope>NUCLEOTIDE SEQUENCE</scope>
    <source>
        <strain evidence="2">MF-1</strain>
    </source>
</reference>
<protein>
    <submittedName>
        <fullName evidence="2">Uncharacterized protein</fullName>
    </submittedName>
</protein>
<dbReference type="AlphaFoldDB" id="A0A9Q3IGF5"/>
<dbReference type="EMBL" id="AVOT02042416">
    <property type="protein sequence ID" value="MBW0537819.1"/>
    <property type="molecule type" value="Genomic_DNA"/>
</dbReference>
<dbReference type="Proteomes" id="UP000765509">
    <property type="component" value="Unassembled WGS sequence"/>
</dbReference>
<comment type="caution">
    <text evidence="2">The sequence shown here is derived from an EMBL/GenBank/DDBJ whole genome shotgun (WGS) entry which is preliminary data.</text>
</comment>
<feature type="region of interest" description="Disordered" evidence="1">
    <location>
        <begin position="1"/>
        <end position="28"/>
    </location>
</feature>
<keyword evidence="3" id="KW-1185">Reference proteome</keyword>
<evidence type="ECO:0000256" key="1">
    <source>
        <dbReference type="SAM" id="MobiDB-lite"/>
    </source>
</evidence>
<sequence length="84" mass="9398">MKPFPSRNGHPDPKQANRKNYGQSSLSPQVSICPPPFLGHHPMVTSVLDRSKVIIRPMKDGNGERTFELWQIAPCLVTHGIQKP</sequence>
<evidence type="ECO:0000313" key="2">
    <source>
        <dbReference type="EMBL" id="MBW0537819.1"/>
    </source>
</evidence>
<proteinExistence type="predicted"/>